<dbReference type="PANTHER" id="PTHR24170">
    <property type="entry name" value="ANKYRIN REPEAT DOMAIN-CONTAINING PROTEIN 27"/>
    <property type="match status" value="1"/>
</dbReference>
<dbReference type="SUPFAM" id="SSF109993">
    <property type="entry name" value="VPS9 domain"/>
    <property type="match status" value="1"/>
</dbReference>
<evidence type="ECO:0000313" key="3">
    <source>
        <dbReference type="EMBL" id="KAF8791534.1"/>
    </source>
</evidence>
<protein>
    <submittedName>
        <fullName evidence="3">Ankyrin repeat domain-containing protein 27</fullName>
    </submittedName>
</protein>
<keyword evidence="4" id="KW-1185">Reference proteome</keyword>
<evidence type="ECO:0000256" key="1">
    <source>
        <dbReference type="SAM" id="MobiDB-lite"/>
    </source>
</evidence>
<dbReference type="InterPro" id="IPR051248">
    <property type="entry name" value="UPF0507/Ank_repeat_27"/>
</dbReference>
<dbReference type="OMA" id="VCIPQTA"/>
<reference evidence="3" key="2">
    <citation type="submission" date="2020-06" db="EMBL/GenBank/DDBJ databases">
        <authorList>
            <person name="Sheffer M."/>
        </authorList>
    </citation>
    <scope>NUCLEOTIDE SEQUENCE</scope>
</reference>
<dbReference type="InterPro" id="IPR037191">
    <property type="entry name" value="VPS9_dom_sf"/>
</dbReference>
<dbReference type="GO" id="GO:0000149">
    <property type="term" value="F:SNARE binding"/>
    <property type="evidence" value="ECO:0007669"/>
    <property type="project" value="TreeGrafter"/>
</dbReference>
<dbReference type="GO" id="GO:0005770">
    <property type="term" value="C:late endosome"/>
    <property type="evidence" value="ECO:0007669"/>
    <property type="project" value="TreeGrafter"/>
</dbReference>
<dbReference type="InterPro" id="IPR003123">
    <property type="entry name" value="VPS9"/>
</dbReference>
<organism evidence="3 4">
    <name type="scientific">Argiope bruennichi</name>
    <name type="common">Wasp spider</name>
    <name type="synonym">Aranea bruennichi</name>
    <dbReference type="NCBI Taxonomy" id="94029"/>
    <lineage>
        <taxon>Eukaryota</taxon>
        <taxon>Metazoa</taxon>
        <taxon>Ecdysozoa</taxon>
        <taxon>Arthropoda</taxon>
        <taxon>Chelicerata</taxon>
        <taxon>Arachnida</taxon>
        <taxon>Araneae</taxon>
        <taxon>Araneomorphae</taxon>
        <taxon>Entelegynae</taxon>
        <taxon>Araneoidea</taxon>
        <taxon>Araneidae</taxon>
        <taxon>Argiope</taxon>
    </lineage>
</organism>
<dbReference type="Gene3D" id="1.20.1050.80">
    <property type="entry name" value="VPS9 domain"/>
    <property type="match status" value="1"/>
</dbReference>
<dbReference type="GO" id="GO:0005085">
    <property type="term" value="F:guanyl-nucleotide exchange factor activity"/>
    <property type="evidence" value="ECO:0007669"/>
    <property type="project" value="TreeGrafter"/>
</dbReference>
<dbReference type="GO" id="GO:0005886">
    <property type="term" value="C:plasma membrane"/>
    <property type="evidence" value="ECO:0007669"/>
    <property type="project" value="TreeGrafter"/>
</dbReference>
<dbReference type="PANTHER" id="PTHR24170:SF1">
    <property type="entry name" value="DOMAIN PROTEIN, PUTATIVE (AFU_ORTHOLOGUE AFUA_1G09870)-RELATED"/>
    <property type="match status" value="1"/>
</dbReference>
<dbReference type="AlphaFoldDB" id="A0A8T0FJX3"/>
<dbReference type="GO" id="GO:0005769">
    <property type="term" value="C:early endosome"/>
    <property type="evidence" value="ECO:0007669"/>
    <property type="project" value="TreeGrafter"/>
</dbReference>
<dbReference type="Pfam" id="PF02204">
    <property type="entry name" value="VPS9"/>
    <property type="match status" value="1"/>
</dbReference>
<proteinExistence type="predicted"/>
<dbReference type="GO" id="GO:0097422">
    <property type="term" value="C:tubular endosome"/>
    <property type="evidence" value="ECO:0007669"/>
    <property type="project" value="TreeGrafter"/>
</dbReference>
<feature type="region of interest" description="Disordered" evidence="1">
    <location>
        <begin position="452"/>
        <end position="475"/>
    </location>
</feature>
<reference evidence="3" key="1">
    <citation type="journal article" date="2020" name="bioRxiv">
        <title>Chromosome-level reference genome of the European wasp spider Argiope bruennichi: a resource for studies on range expansion and evolutionary adaptation.</title>
        <authorList>
            <person name="Sheffer M.M."/>
            <person name="Hoppe A."/>
            <person name="Krehenwinkel H."/>
            <person name="Uhl G."/>
            <person name="Kuss A.W."/>
            <person name="Jensen L."/>
            <person name="Jensen C."/>
            <person name="Gillespie R.G."/>
            <person name="Hoff K.J."/>
            <person name="Prost S."/>
        </authorList>
    </citation>
    <scope>NUCLEOTIDE SEQUENCE</scope>
</reference>
<sequence>MAQTFDELENNPFYTSLETKFSEKLKEAQKKLWLICVPFHKSLKGATITKEFVDTHVLKPSPFFKSHFVTTDINNPLSFEIEDDTIKTQTGTIKILAEETAYNDDYKPYRILITETPLCSSSIKDELHCTKNTKNGLRLSLNECSSFLASFPECSEVLRMLDKKIQIFNTSYMVLPQYLQHASLKLKEMLNWVVKEFSSSLQYRTSEDYSKSEISAALENYIMFHVHDKVFPVIKKFCKEEDRKLFQKLVSLYEDHVTADQLGVRESFCCETPSAVVELASLNSRKSPAEKLHCFMKTLELLNQDIEQFLLETCYPVSNKDTPCLTTDDLIPLLVNVIVQARPQYFVSNLYYIQNFCWENSPVDKISFVLVTFQAAKEFLKSKEFESLKPSSRKIKKELSLEELMEVTVEIQNTRKSSSEAKPVHIQSPTDHLLENVTKMIEASTQDLRDWNHMKGSCSQKNPINSRPKESVGDFLSSLRQSSLGLSYGKQT</sequence>
<evidence type="ECO:0000313" key="4">
    <source>
        <dbReference type="Proteomes" id="UP000807504"/>
    </source>
</evidence>
<dbReference type="SMART" id="SM00167">
    <property type="entry name" value="VPS9"/>
    <property type="match status" value="1"/>
</dbReference>
<gene>
    <name evidence="3" type="ORF">HNY73_006381</name>
</gene>
<comment type="caution">
    <text evidence="3">The sequence shown here is derived from an EMBL/GenBank/DDBJ whole genome shotgun (WGS) entry which is preliminary data.</text>
</comment>
<dbReference type="OrthoDB" id="411646at2759"/>
<accession>A0A8T0FJX3</accession>
<dbReference type="GO" id="GO:0030133">
    <property type="term" value="C:transport vesicle"/>
    <property type="evidence" value="ECO:0007669"/>
    <property type="project" value="TreeGrafter"/>
</dbReference>
<dbReference type="EMBL" id="JABXBU010000011">
    <property type="protein sequence ID" value="KAF8791534.1"/>
    <property type="molecule type" value="Genomic_DNA"/>
</dbReference>
<evidence type="ECO:0000259" key="2">
    <source>
        <dbReference type="PROSITE" id="PS51205"/>
    </source>
</evidence>
<dbReference type="GO" id="GO:0045022">
    <property type="term" value="P:early endosome to late endosome transport"/>
    <property type="evidence" value="ECO:0007669"/>
    <property type="project" value="TreeGrafter"/>
</dbReference>
<dbReference type="Proteomes" id="UP000807504">
    <property type="component" value="Unassembled WGS sequence"/>
</dbReference>
<dbReference type="PROSITE" id="PS51205">
    <property type="entry name" value="VPS9"/>
    <property type="match status" value="1"/>
</dbReference>
<feature type="domain" description="VPS9" evidence="2">
    <location>
        <begin position="239"/>
        <end position="389"/>
    </location>
</feature>
<name>A0A8T0FJX3_ARGBR</name>